<evidence type="ECO:0000256" key="8">
    <source>
        <dbReference type="ARBA" id="ARBA00022989"/>
    </source>
</evidence>
<dbReference type="GO" id="GO:0032220">
    <property type="term" value="P:plasma membrane fusion involved in cytogamy"/>
    <property type="evidence" value="ECO:0007669"/>
    <property type="project" value="TreeGrafter"/>
</dbReference>
<evidence type="ECO:0000256" key="11">
    <source>
        <dbReference type="RuleBase" id="RU366035"/>
    </source>
</evidence>
<keyword evidence="13" id="KW-1185">Reference proteome</keyword>
<dbReference type="GO" id="GO:0005886">
    <property type="term" value="C:plasma membrane"/>
    <property type="evidence" value="ECO:0007669"/>
    <property type="project" value="UniProtKB-SubCell"/>
</dbReference>
<comment type="caution">
    <text evidence="12">The sequence shown here is derived from an EMBL/GenBank/DDBJ whole genome shotgun (WGS) entry which is preliminary data.</text>
</comment>
<evidence type="ECO:0000313" key="12">
    <source>
        <dbReference type="EMBL" id="KAA8897133.1"/>
    </source>
</evidence>
<evidence type="ECO:0000313" key="13">
    <source>
        <dbReference type="Proteomes" id="UP000449547"/>
    </source>
</evidence>
<dbReference type="OMA" id="MYKSTYR"/>
<dbReference type="InterPro" id="IPR026777">
    <property type="entry name" value="PRM1"/>
</dbReference>
<dbReference type="OrthoDB" id="5356111at2759"/>
<keyword evidence="10" id="KW-0325">Glycoprotein</keyword>
<feature type="transmembrane region" description="Helical" evidence="11">
    <location>
        <begin position="281"/>
        <end position="305"/>
    </location>
</feature>
<proteinExistence type="inferred from homology"/>
<evidence type="ECO:0000256" key="1">
    <source>
        <dbReference type="ARBA" id="ARBA00002512"/>
    </source>
</evidence>
<sequence length="577" mass="63448">MQRSYLNFGERLSQVYINPYSVATAVVLVKVILLRNSVISSLSDAVDNTQLCTPENTNMLREASKSLSRTSESIITLTANTNLYLFTLFIEVVKATVIFAFEVLLGTYTCLLSALVDASANFALDAGTDMIIAVNTTIVAAAEGIQEGVQGLEDVLNSMADGLDAIKNFFTGSISENSSQYHQMIDLNVDALKSVKIPSSVTDSIETFRNDTLPDFSSLSDDISKAIALPFDAVQKSIANALNQTDVETVPPLNVVDPMCELDLDSHTKKLVKTIEVTSKWIIIGLSLVLAALLLVAAYETYSFWRRKQAQLKEMATTSIQDNVVFRYDNPIVYWGHRLRLLPSNTSMWVTEYMASPPALTILFIGVVGLLSCWLQMTMINTAAQAIRQFSNDTADSLASPDFTGSLKSYVDDTNSVIASAESNLNQSVIGHVQEFTYDLNKTVSTFWDTLNGTVNAIFGNTPVIGPVVSTVVYCTIGRKAESIESGLTWINHHIHVNIPRFGEDELDGFADAMGKEKSRSVLISPMEKALQWHKDAVITEAYVSAAFVGLWAFQGVVAITLLSIYRFMQKRNTIKY</sequence>
<comment type="function">
    <text evidence="1 11">Involved in cell fusion during mating by stabilizing the plasma membrane fusion event.</text>
</comment>
<evidence type="ECO:0000256" key="10">
    <source>
        <dbReference type="ARBA" id="ARBA00023180"/>
    </source>
</evidence>
<keyword evidence="5 11" id="KW-1003">Cell membrane</keyword>
<comment type="subcellular location">
    <subcellularLocation>
        <location evidence="2 11">Cell membrane</location>
        <topology evidence="2 11">Multi-pass membrane protein</topology>
    </subcellularLocation>
</comment>
<evidence type="ECO:0000256" key="2">
    <source>
        <dbReference type="ARBA" id="ARBA00004651"/>
    </source>
</evidence>
<dbReference type="PANTHER" id="PTHR31030:SF1">
    <property type="entry name" value="PLASMA MEMBRANE FUSION PROTEIN PRM1"/>
    <property type="match status" value="1"/>
</dbReference>
<gene>
    <name evidence="12" type="ORF">DIURU_005366</name>
</gene>
<dbReference type="PANTHER" id="PTHR31030">
    <property type="entry name" value="PLASMA MEMBRANE FUSION PROTEIN PRM1"/>
    <property type="match status" value="1"/>
</dbReference>
<keyword evidence="7 11" id="KW-0184">Conjugation</keyword>
<evidence type="ECO:0000256" key="3">
    <source>
        <dbReference type="ARBA" id="ARBA00010780"/>
    </source>
</evidence>
<reference evidence="12 13" key="1">
    <citation type="submission" date="2019-07" db="EMBL/GenBank/DDBJ databases">
        <title>Genome assembly of two rare yeast pathogens: Diutina rugosa and Trichomonascus ciferrii.</title>
        <authorList>
            <person name="Mixao V."/>
            <person name="Saus E."/>
            <person name="Hansen A."/>
            <person name="Lass-Flor C."/>
            <person name="Gabaldon T."/>
        </authorList>
    </citation>
    <scope>NUCLEOTIDE SEQUENCE [LARGE SCALE GENOMIC DNA]</scope>
    <source>
        <strain evidence="12 13">CBS 613</strain>
    </source>
</reference>
<comment type="caution">
    <text evidence="11">Lacks conserved residue(s) required for the propagation of feature annotation.</text>
</comment>
<organism evidence="12 13">
    <name type="scientific">Diutina rugosa</name>
    <name type="common">Yeast</name>
    <name type="synonym">Candida rugosa</name>
    <dbReference type="NCBI Taxonomy" id="5481"/>
    <lineage>
        <taxon>Eukaryota</taxon>
        <taxon>Fungi</taxon>
        <taxon>Dikarya</taxon>
        <taxon>Ascomycota</taxon>
        <taxon>Saccharomycotina</taxon>
        <taxon>Pichiomycetes</taxon>
        <taxon>Debaryomycetaceae</taxon>
        <taxon>Diutina</taxon>
    </lineage>
</organism>
<protein>
    <recommendedName>
        <fullName evidence="4 11">Plasma membrane fusion protein PRM1</fullName>
    </recommendedName>
</protein>
<feature type="transmembrane region" description="Helical" evidence="11">
    <location>
        <begin position="358"/>
        <end position="377"/>
    </location>
</feature>
<dbReference type="GeneID" id="54784017"/>
<accession>A0A642UHK3</accession>
<dbReference type="EMBL" id="SWFT01000159">
    <property type="protein sequence ID" value="KAA8897133.1"/>
    <property type="molecule type" value="Genomic_DNA"/>
</dbReference>
<evidence type="ECO:0000256" key="4">
    <source>
        <dbReference type="ARBA" id="ARBA00017621"/>
    </source>
</evidence>
<name>A0A642UHK3_DIURU</name>
<evidence type="ECO:0000256" key="6">
    <source>
        <dbReference type="ARBA" id="ARBA00022692"/>
    </source>
</evidence>
<comment type="similarity">
    <text evidence="3 11">Belongs to the PRM1 family.</text>
</comment>
<keyword evidence="6 11" id="KW-0812">Transmembrane</keyword>
<dbReference type="AlphaFoldDB" id="A0A642UHK3"/>
<dbReference type="RefSeq" id="XP_034009790.1">
    <property type="nucleotide sequence ID" value="XM_034158340.1"/>
</dbReference>
<dbReference type="GO" id="GO:0043332">
    <property type="term" value="C:mating projection tip"/>
    <property type="evidence" value="ECO:0007669"/>
    <property type="project" value="UniProtKB-UniRule"/>
</dbReference>
<evidence type="ECO:0000256" key="7">
    <source>
        <dbReference type="ARBA" id="ARBA00022971"/>
    </source>
</evidence>
<dbReference type="Proteomes" id="UP000449547">
    <property type="component" value="Unassembled WGS sequence"/>
</dbReference>
<evidence type="ECO:0000256" key="5">
    <source>
        <dbReference type="ARBA" id="ARBA00022475"/>
    </source>
</evidence>
<evidence type="ECO:0000256" key="9">
    <source>
        <dbReference type="ARBA" id="ARBA00023136"/>
    </source>
</evidence>
<dbReference type="VEuPathDB" id="FungiDB:DIURU_005366"/>
<keyword evidence="9 11" id="KW-0472">Membrane</keyword>
<feature type="transmembrane region" description="Helical" evidence="11">
    <location>
        <begin position="542"/>
        <end position="566"/>
    </location>
</feature>
<keyword evidence="8 11" id="KW-1133">Transmembrane helix</keyword>